<organism evidence="11 14">
    <name type="scientific">Vibrio metoecus</name>
    <dbReference type="NCBI Taxonomy" id="1481663"/>
    <lineage>
        <taxon>Bacteria</taxon>
        <taxon>Pseudomonadati</taxon>
        <taxon>Pseudomonadota</taxon>
        <taxon>Gammaproteobacteria</taxon>
        <taxon>Vibrionales</taxon>
        <taxon>Vibrionaceae</taxon>
        <taxon>Vibrio</taxon>
    </lineage>
</organism>
<comment type="subcellular location">
    <subcellularLocation>
        <location evidence="1">Cell membrane</location>
        <topology evidence="1">Multi-pass membrane protein</topology>
    </subcellularLocation>
</comment>
<keyword evidence="6 9" id="KW-1133">Transmembrane helix</keyword>
<dbReference type="InterPro" id="IPR000522">
    <property type="entry name" value="ABC_transptr_permease_BtuC"/>
</dbReference>
<dbReference type="EMBL" id="JJMN01000046">
    <property type="protein sequence ID" value="KDO14237.1"/>
    <property type="molecule type" value="Genomic_DNA"/>
</dbReference>
<evidence type="ECO:0000256" key="2">
    <source>
        <dbReference type="ARBA" id="ARBA00007935"/>
    </source>
</evidence>
<dbReference type="SUPFAM" id="SSF81345">
    <property type="entry name" value="ABC transporter involved in vitamin B12 uptake, BtuC"/>
    <property type="match status" value="1"/>
</dbReference>
<feature type="transmembrane region" description="Helical" evidence="9">
    <location>
        <begin position="130"/>
        <end position="154"/>
    </location>
</feature>
<accession>A0A067BHJ6</accession>
<keyword evidence="8 9" id="KW-0472">Membrane</keyword>
<evidence type="ECO:0000313" key="13">
    <source>
        <dbReference type="Proteomes" id="UP000027331"/>
    </source>
</evidence>
<feature type="transmembrane region" description="Helical" evidence="9">
    <location>
        <begin position="104"/>
        <end position="123"/>
    </location>
</feature>
<gene>
    <name evidence="12" type="ORF">CGU03_00655</name>
    <name evidence="10" type="ORF">DP83_00430</name>
    <name evidence="11" type="ORF">XV92_03535</name>
</gene>
<dbReference type="Pfam" id="PF01032">
    <property type="entry name" value="FecCD"/>
    <property type="match status" value="1"/>
</dbReference>
<keyword evidence="7" id="KW-0408">Iron</keyword>
<dbReference type="PANTHER" id="PTHR30472">
    <property type="entry name" value="FERRIC ENTEROBACTIN TRANSPORT SYSTEM PERMEASE PROTEIN"/>
    <property type="match status" value="1"/>
</dbReference>
<proteinExistence type="inferred from homology"/>
<comment type="similarity">
    <text evidence="2">Belongs to the binding-protein-dependent transport system permease family. FecCD subfamily.</text>
</comment>
<evidence type="ECO:0000256" key="1">
    <source>
        <dbReference type="ARBA" id="ARBA00004651"/>
    </source>
</evidence>
<name>A0A067BHJ6_VIBMT</name>
<dbReference type="PATRIC" id="fig|1481663.11.peg.1128"/>
<dbReference type="CDD" id="cd06550">
    <property type="entry name" value="TM_ABC_iron-siderophores_like"/>
    <property type="match status" value="1"/>
</dbReference>
<evidence type="ECO:0000256" key="3">
    <source>
        <dbReference type="ARBA" id="ARBA00022448"/>
    </source>
</evidence>
<dbReference type="Proteomes" id="UP000027331">
    <property type="component" value="Unassembled WGS sequence"/>
</dbReference>
<reference evidence="10 13" key="1">
    <citation type="submission" date="2014-04" db="EMBL/GenBank/DDBJ databases">
        <title>Vibrio metecus sp. nov., a close relative of Vibrio cholerae isolated from coastal brackish ponds and clinical specimens.</title>
        <authorList>
            <person name="Kirchberger P.C."/>
            <person name="Turnsek M."/>
            <person name="Hunt D.E."/>
            <person name="Haley B.J."/>
            <person name="Colwell R."/>
            <person name="Polz M.F."/>
            <person name="Tarr C.L."/>
            <person name="Boucher Y."/>
        </authorList>
    </citation>
    <scope>NUCLEOTIDE SEQUENCE [LARGE SCALE GENOMIC DNA]</scope>
    <source>
        <strain evidence="10">OP3H</strain>
        <strain evidence="13">PPCK-2014</strain>
    </source>
</reference>
<evidence type="ECO:0000256" key="9">
    <source>
        <dbReference type="SAM" id="Phobius"/>
    </source>
</evidence>
<dbReference type="GO" id="GO:0022857">
    <property type="term" value="F:transmembrane transporter activity"/>
    <property type="evidence" value="ECO:0007669"/>
    <property type="project" value="InterPro"/>
</dbReference>
<reference evidence="11 14" key="2">
    <citation type="journal article" date="2015" name="Genome Biol. Evol.">
        <title>The Dynamics of Genetic Interactions between Vibrio metoecus and Vibrio cholerae, Two Close Relatives Co-Occurring in the Environment.</title>
        <authorList>
            <person name="Orata F.D."/>
            <person name="Kirchberger P.C."/>
            <person name="Meheust R."/>
            <person name="Barlow E.J."/>
            <person name="Tarr C.L."/>
            <person name="Boucher Y."/>
        </authorList>
    </citation>
    <scope>NUCLEOTIDE SEQUENCE [LARGE SCALE GENOMIC DNA]</scope>
    <source>
        <strain evidence="11 14">YB5B04</strain>
    </source>
</reference>
<dbReference type="InterPro" id="IPR037294">
    <property type="entry name" value="ABC_BtuC-like"/>
</dbReference>
<dbReference type="FunFam" id="1.10.3470.10:FF:000004">
    <property type="entry name" value="Iron compound ABC transporter, permease"/>
    <property type="match status" value="1"/>
</dbReference>
<dbReference type="GO" id="GO:0005886">
    <property type="term" value="C:plasma membrane"/>
    <property type="evidence" value="ECO:0007669"/>
    <property type="project" value="UniProtKB-SubCell"/>
</dbReference>
<keyword evidence="3" id="KW-0813">Transport</keyword>
<evidence type="ECO:0000256" key="5">
    <source>
        <dbReference type="ARBA" id="ARBA00022692"/>
    </source>
</evidence>
<feature type="transmembrane region" description="Helical" evidence="9">
    <location>
        <begin position="75"/>
        <end position="98"/>
    </location>
</feature>
<feature type="transmembrane region" description="Helical" evidence="9">
    <location>
        <begin position="43"/>
        <end position="63"/>
    </location>
</feature>
<dbReference type="RefSeq" id="WP_055044656.1">
    <property type="nucleotide sequence ID" value="NZ_CP046818.1"/>
</dbReference>
<dbReference type="AlphaFoldDB" id="A0A067BHJ6"/>
<reference evidence="12" key="3">
    <citation type="submission" date="2017-07" db="EMBL/GenBank/DDBJ databases">
        <authorList>
            <person name="Sun Z.S."/>
            <person name="Albrecht U."/>
            <person name="Echele G."/>
            <person name="Lee C.C."/>
        </authorList>
    </citation>
    <scope>NUCLEOTIDE SEQUENCE [LARGE SCALE GENOMIC DNA]</scope>
    <source>
        <strain evidence="12">OYP9E10</strain>
    </source>
</reference>
<evidence type="ECO:0000313" key="10">
    <source>
        <dbReference type="EMBL" id="KDO14237.1"/>
    </source>
</evidence>
<sequence>MQDRTKLLLLIVISLLFAALFIGVGLNADNYQYFLSRRVPKVLAMVFAGIAIAQSSLAFQTITHNRILTPSIMGFDALYMFTQVLVVVLFGGMSSIAMNVYWNFSLSVAAMLSFSTLLFTFYFRTGHRNLIVLLLLGVILGQLFSNIASFFVMLMDPNDFASVQANMFASFNNVNTKLVYVVSPLLLLACVLLFRQHRVLDVFWLDQDNAVSLGVDVHKVTRNVLLSSALLISISTALVGPILFFGLLVTNLTREWFHSYRHSTLLIAASAMSVCALLSGQWVIEKVFHFGTTLSVVINFIGGIYFLSLLLRNKVV</sequence>
<comment type="caution">
    <text evidence="11">The sequence shown here is derived from an EMBL/GenBank/DDBJ whole genome shotgun (WGS) entry which is preliminary data.</text>
</comment>
<feature type="transmembrane region" description="Helical" evidence="9">
    <location>
        <begin position="224"/>
        <end position="248"/>
    </location>
</feature>
<evidence type="ECO:0000313" key="12">
    <source>
        <dbReference type="EMBL" id="PAR23030.1"/>
    </source>
</evidence>
<dbReference type="Proteomes" id="UP000050491">
    <property type="component" value="Unassembled WGS sequence"/>
</dbReference>
<evidence type="ECO:0000313" key="14">
    <source>
        <dbReference type="Proteomes" id="UP000050491"/>
    </source>
</evidence>
<evidence type="ECO:0000313" key="15">
    <source>
        <dbReference type="Proteomes" id="UP000216173"/>
    </source>
</evidence>
<feature type="transmembrane region" description="Helical" evidence="9">
    <location>
        <begin position="260"/>
        <end position="280"/>
    </location>
</feature>
<feature type="transmembrane region" description="Helical" evidence="9">
    <location>
        <begin position="287"/>
        <end position="311"/>
    </location>
</feature>
<dbReference type="Proteomes" id="UP000216173">
    <property type="component" value="Unassembled WGS sequence"/>
</dbReference>
<keyword evidence="13" id="KW-1185">Reference proteome</keyword>
<keyword evidence="4" id="KW-1003">Cell membrane</keyword>
<dbReference type="PANTHER" id="PTHR30472:SF19">
    <property type="entry name" value="PETROBACTIN IMPORT SYSTEM PERMEASE PROTEIN YCLO"/>
    <property type="match status" value="1"/>
</dbReference>
<evidence type="ECO:0000313" key="11">
    <source>
        <dbReference type="EMBL" id="KQB03791.1"/>
    </source>
</evidence>
<dbReference type="OrthoDB" id="9796260at2"/>
<protein>
    <submittedName>
        <fullName evidence="11">ABC transporter permease</fullName>
    </submittedName>
</protein>
<dbReference type="GO" id="GO:0033214">
    <property type="term" value="P:siderophore-iron import into cell"/>
    <property type="evidence" value="ECO:0007669"/>
    <property type="project" value="TreeGrafter"/>
</dbReference>
<evidence type="ECO:0000256" key="7">
    <source>
        <dbReference type="ARBA" id="ARBA00023004"/>
    </source>
</evidence>
<evidence type="ECO:0000256" key="8">
    <source>
        <dbReference type="ARBA" id="ARBA00023136"/>
    </source>
</evidence>
<dbReference type="EMBL" id="LBGP01000005">
    <property type="protein sequence ID" value="KQB03791.1"/>
    <property type="molecule type" value="Genomic_DNA"/>
</dbReference>
<keyword evidence="5 9" id="KW-0812">Transmembrane</keyword>
<reference evidence="15" key="4">
    <citation type="submission" date="2017-07" db="EMBL/GenBank/DDBJ databases">
        <authorList>
            <person name="Boucher Y."/>
            <person name="Orata F.D."/>
        </authorList>
    </citation>
    <scope>NUCLEOTIDE SEQUENCE [LARGE SCALE GENOMIC DNA]</scope>
    <source>
        <strain evidence="15">OYP9E10</strain>
    </source>
</reference>
<evidence type="ECO:0000256" key="4">
    <source>
        <dbReference type="ARBA" id="ARBA00022475"/>
    </source>
</evidence>
<dbReference type="Gene3D" id="1.10.3470.10">
    <property type="entry name" value="ABC transporter involved in vitamin B12 uptake, BtuC"/>
    <property type="match status" value="1"/>
</dbReference>
<evidence type="ECO:0000256" key="6">
    <source>
        <dbReference type="ARBA" id="ARBA00022989"/>
    </source>
</evidence>
<dbReference type="EMBL" id="NMSH01000001">
    <property type="protein sequence ID" value="PAR23030.1"/>
    <property type="molecule type" value="Genomic_DNA"/>
</dbReference>